<accession>A0A7J6YA59</accession>
<dbReference type="PANTHER" id="PTHR34969:SF1">
    <property type="entry name" value="TH1 DOMAIN-CONTAINING PROTEIN"/>
    <property type="match status" value="1"/>
</dbReference>
<dbReference type="InterPro" id="IPR011993">
    <property type="entry name" value="PH-like_dom_sf"/>
</dbReference>
<feature type="region of interest" description="Disordered" evidence="4">
    <location>
        <begin position="1756"/>
        <end position="1778"/>
    </location>
</feature>
<dbReference type="GO" id="GO:0016459">
    <property type="term" value="C:myosin complex"/>
    <property type="evidence" value="ECO:0007669"/>
    <property type="project" value="InterPro"/>
</dbReference>
<dbReference type="PROSITE" id="PS50826">
    <property type="entry name" value="RUN"/>
    <property type="match status" value="1"/>
</dbReference>
<dbReference type="PROSITE" id="PS50003">
    <property type="entry name" value="PH_DOMAIN"/>
    <property type="match status" value="1"/>
</dbReference>
<feature type="coiled-coil region" evidence="3">
    <location>
        <begin position="1495"/>
        <end position="1529"/>
    </location>
</feature>
<dbReference type="InterPro" id="IPR004012">
    <property type="entry name" value="Run_dom"/>
</dbReference>
<evidence type="ECO:0000256" key="4">
    <source>
        <dbReference type="SAM" id="MobiDB-lite"/>
    </source>
</evidence>
<evidence type="ECO:0000256" key="2">
    <source>
        <dbReference type="ARBA" id="ARBA00023228"/>
    </source>
</evidence>
<comment type="caution">
    <text evidence="7">The sequence shown here is derived from an EMBL/GenBank/DDBJ whole genome shotgun (WGS) entry which is preliminary data.</text>
</comment>
<dbReference type="Gene3D" id="2.30.29.30">
    <property type="entry name" value="Pleckstrin-homology domain (PH domain)/Phosphotyrosine-binding domain (PTB)"/>
    <property type="match status" value="1"/>
</dbReference>
<feature type="domain" description="RUN" evidence="6">
    <location>
        <begin position="2060"/>
        <end position="2227"/>
    </location>
</feature>
<evidence type="ECO:0000256" key="3">
    <source>
        <dbReference type="SAM" id="Coils"/>
    </source>
</evidence>
<proteinExistence type="predicted"/>
<protein>
    <recommendedName>
        <fullName evidence="9">PH domain-containing protein</fullName>
    </recommendedName>
</protein>
<dbReference type="Gene3D" id="1.20.58.900">
    <property type="match status" value="1"/>
</dbReference>
<dbReference type="Pfam" id="PF06017">
    <property type="entry name" value="Myosin_TH1"/>
    <property type="match status" value="1"/>
</dbReference>
<sequence>MPQHEQQPSIVLPRAAWMWKPRSKRVIEHNLGGIAASFLGARNLGAQEWKRRYVFVEGNTICYGKSVGRREKVIPLEIIRAANYATRDVLLAAKAPSAKAHFGWFMYINGKELLFCCEDNSAREEWVTFILSMLRFMSGLANPAPLLARGEGIKTISSLIAMHNEEKRKGAAEGSLATPINSSNTVNPLESDGHTEASSRIIGEKMPNESKTLVGSEDEEDTETTGNLLSSGNMDEIVDNVMSDEDGNATHVTNSPLRTDVMQGENSVEMHALVLLPIAGQRYSHIEYKLESLAEHFKAGDSVQNVVFSRSVEKIGKRDTVQDRDLFLTPQYLYLFAQNKLTGGVYARCIETSQITGVIESTAEENLLSIIIPFFHDILIRFHRQNSRVGGTEADVKIQFIAHLYQIHLNHQTGRRFLFREVENIKAVIRRSVEEPHLPLMSYPEDRMRVGTNKELFPLLRTHAESVVFWSSMVTRVKEDRRLQLRALAITDGAIYLLSDTLVKVTRRIPLVEVQDVQFDRDSQTILLHCTEIDALFTVQSSTEFIRIIALVPEVVMQCCGVKIAATASKHLYSNVRLGEVGKLKDSLGFSSPTANFMRHMNLPSRVLSSMHPVRFKTYFGKQQQIEGTEAAGVHNTDGVREMLFRKRPGSRAYLARYRFVEELIVNFEEELNILSNTPSFSADGLALNGALSTDFDLGPIHYSSMCIQLDVKSISTGIILNGRVLSKNGSRRVVCVSARGILLLHYNDELGKLRKAFKGLLLGRKGTSGSDAMPTDSFGTNDPRVVVFLSWPDVVGLVRCYPGHGTVIGIMTGSGHSCDYMLDVENDLNVDTFLRCSAGSYVQQNRRSLHSYEVLSLFTAPHVENVRNALKTTVFDPRPTIALRRPIKYYVSDELHLAVVPDIAEACRRFGDNTIYFSGVAWRYRAAALTKKKKKEKMTGLETRDVNSSTWATHKSFIIVITNCAIYWCTDGGFEILRRTELLALKEVYLSPAEPDALLITVPKEYDMYFCIDGRGKEFLAQLQEAYAAWTDYHRYLPHEPRGCCHNLPYAGLPTKVVSCLASMGRLKKPPHFDEMQVNRSAEETRARIELLQRRYLAAAISKHEVALETASKRQLSGGRNENPADAGRVSWAKVYKSLNATRTILEFAHRRAYLFSLRSSTHQEMEQAQMLLYEFNTMKDLVERMKQATSTEDLAMYEAAAEEAKKYPPLLHFLEEHREVHERLTKRSVVLENITGVINNEMHPSLKEVEETLQTLFVAAMESGVPSNVLDELRRRVDLRAQQERFTAQLQMHEMAVSAGGEIKPPERVLLLLTEAARQLEIPVSAVETALLGVPPALARGEGRKQAQQVQLQQQQPEQDMRKVILATCDAIDVAVYLGNVALLQDVLRFAEKYAFDDVKKRVQWGWEQIAMRREHRANHHMPHRLIQHIVTRRASQDWSAEEVRELRDACKEALEHLPMDVPLMQRDCQLMQLQLRLLEEEEHRLILRDSLQKQAKKDWDRYKEELQKKEEDERNATQERERRQAEVIGRRRMEYLLIWQCRTQKLCASLRESIRLSNVADVRRCIRQCIFFQEEIHDGLLNYKCRIYEREVQQMREEILADLKTAATRGQAFLIGHERENQMHTPNASINSSAEAAVTENVEGEEVGEGGMAESAVPPELLVLIEAYKPKELVEYVRSHASELTAEAIFQIKELWSASRERHQWVVKLHRAIHTAFALKNHELLQTQIDAAKSAGYMDEVVEGAIEVVSAMGAQQNTTSRSGSGSRSSSPDVKLNEAHDGVSSVFNLSRTYDACSSDAAERVMGQLHYTTLELLLPIEKVSFVSGIRLQEKRQKQMMDIVQLWHEVFHHRLKPLGSVFHRRERDCFDFLQFVSQYNVSGDYLAPYINRLLSDFERVKKYNVTQGRSSSFLLIAYMFQRKLFERIVYEIAQLGPKVRSEVLFEDALLNKSIRDLLVLARMGEQMEWPLMVIEAPDGSAAHNNNSLTLMLGVEDVVADEKQQDMCDVSRAAAMRNCANLLRSATRVLSNYFARGLATLGVCPSVKDARALFDEGLNKEIGLIAHEYIIPAAMALLHAGFRPTYHLVRTRRVWDAVLEFGESLQQGSRKLSGMSVFGVIQLVEALTDVTGRKRTALLRLSEDELANMRLQMFLTECLNRNVLAAFLQIFFQSEEGTTCWANEDGVWNFYERDRTVCYPPEDEGTKELMEVVTRLSELPFVLVVDRDLW</sequence>
<dbReference type="SUPFAM" id="SSF50729">
    <property type="entry name" value="PH domain-like"/>
    <property type="match status" value="1"/>
</dbReference>
<feature type="compositionally biased region" description="Low complexity" evidence="4">
    <location>
        <begin position="1763"/>
        <end position="1773"/>
    </location>
</feature>
<feature type="compositionally biased region" description="Polar residues" evidence="4">
    <location>
        <begin position="178"/>
        <end position="188"/>
    </location>
</feature>
<feature type="domain" description="PH" evidence="5">
    <location>
        <begin position="32"/>
        <end position="135"/>
    </location>
</feature>
<evidence type="ECO:0000256" key="1">
    <source>
        <dbReference type="ARBA" id="ARBA00004656"/>
    </source>
</evidence>
<feature type="region of interest" description="Disordered" evidence="4">
    <location>
        <begin position="170"/>
        <end position="232"/>
    </location>
</feature>
<organism evidence="7 8">
    <name type="scientific">Trypanosoma cruzi</name>
    <dbReference type="NCBI Taxonomy" id="5693"/>
    <lineage>
        <taxon>Eukaryota</taxon>
        <taxon>Discoba</taxon>
        <taxon>Euglenozoa</taxon>
        <taxon>Kinetoplastea</taxon>
        <taxon>Metakinetoplastina</taxon>
        <taxon>Trypanosomatida</taxon>
        <taxon>Trypanosomatidae</taxon>
        <taxon>Trypanosoma</taxon>
        <taxon>Schizotrypanum</taxon>
    </lineage>
</organism>
<evidence type="ECO:0000313" key="7">
    <source>
        <dbReference type="EMBL" id="KAF5223567.1"/>
    </source>
</evidence>
<gene>
    <name evidence="7" type="ORF">ECC02_003299</name>
</gene>
<dbReference type="GO" id="GO:0005765">
    <property type="term" value="C:lysosomal membrane"/>
    <property type="evidence" value="ECO:0007669"/>
    <property type="project" value="UniProtKB-SubCell"/>
</dbReference>
<dbReference type="InterPro" id="IPR001849">
    <property type="entry name" value="PH_domain"/>
</dbReference>
<dbReference type="EMBL" id="JABDHM010000018">
    <property type="protein sequence ID" value="KAF5223567.1"/>
    <property type="molecule type" value="Genomic_DNA"/>
</dbReference>
<dbReference type="Proteomes" id="UP000583944">
    <property type="component" value="Unassembled WGS sequence"/>
</dbReference>
<comment type="subcellular location">
    <subcellularLocation>
        <location evidence="1">Lysosome membrane</location>
    </subcellularLocation>
</comment>
<feature type="compositionally biased region" description="Basic and acidic residues" evidence="4">
    <location>
        <begin position="191"/>
        <end position="208"/>
    </location>
</feature>
<dbReference type="VEuPathDB" id="TriTrypDB:ECC02_003299"/>
<evidence type="ECO:0000259" key="5">
    <source>
        <dbReference type="PROSITE" id="PS50003"/>
    </source>
</evidence>
<keyword evidence="3" id="KW-0175">Coiled coil</keyword>
<keyword evidence="2" id="KW-0458">Lysosome</keyword>
<dbReference type="InterPro" id="IPR010926">
    <property type="entry name" value="Myosin_TH1"/>
</dbReference>
<evidence type="ECO:0000259" key="6">
    <source>
        <dbReference type="PROSITE" id="PS50826"/>
    </source>
</evidence>
<name>A0A7J6YA59_TRYCR</name>
<dbReference type="GO" id="GO:0003774">
    <property type="term" value="F:cytoskeletal motor activity"/>
    <property type="evidence" value="ECO:0007669"/>
    <property type="project" value="InterPro"/>
</dbReference>
<reference evidence="7 8" key="1">
    <citation type="journal article" date="2019" name="Genome Biol. Evol.">
        <title>Nanopore Sequencing Significantly Improves Genome Assembly of the Protozoan Parasite Trypanosoma cruzi.</title>
        <authorList>
            <person name="Diaz-Viraque F."/>
            <person name="Pita S."/>
            <person name="Greif G."/>
            <person name="de Souza R.C.M."/>
            <person name="Iraola G."/>
            <person name="Robello C."/>
        </authorList>
    </citation>
    <scope>NUCLEOTIDE SEQUENCE [LARGE SCALE GENOMIC DNA]</scope>
    <source>
        <strain evidence="7 8">Berenice</strain>
    </source>
</reference>
<dbReference type="InterPro" id="IPR037213">
    <property type="entry name" value="Run_dom_sf"/>
</dbReference>
<evidence type="ECO:0008006" key="9">
    <source>
        <dbReference type="Google" id="ProtNLM"/>
    </source>
</evidence>
<dbReference type="SMART" id="SM00233">
    <property type="entry name" value="PH"/>
    <property type="match status" value="1"/>
</dbReference>
<dbReference type="VEuPathDB" id="TriTrypDB:BCY84_16015"/>
<evidence type="ECO:0000313" key="8">
    <source>
        <dbReference type="Proteomes" id="UP000583944"/>
    </source>
</evidence>
<dbReference type="PANTHER" id="PTHR34969">
    <property type="entry name" value="OS01G0621700 PROTEIN"/>
    <property type="match status" value="1"/>
</dbReference>